<dbReference type="EMBL" id="SFAM01000213">
    <property type="protein sequence ID" value="TRV06481.1"/>
    <property type="molecule type" value="Genomic_DNA"/>
</dbReference>
<dbReference type="Pfam" id="PF22014">
    <property type="entry name" value="DUF6932"/>
    <property type="match status" value="1"/>
</dbReference>
<evidence type="ECO:0000313" key="2">
    <source>
        <dbReference type="Proteomes" id="UP000315868"/>
    </source>
</evidence>
<name>A0A552KER5_9CHRO</name>
<sequence>MGNAQLAHKLSNIKNMGIPPFNQRGFLPPGEHKLDSWEELVERFGTTRRRQRLLVGLKRVLLNLQQAGCQKVYLDGSFVTKKGKPNDYDGFWESEKVNPEKLDSILLDNSLEGCREQKKKYGGELLTADTRAVNGQTIYGYYTIDVERGITKGIVCVELQLVDLQLWF</sequence>
<organism evidence="1 2">
    <name type="scientific">Microcystis flos-aquae Mf_QC_C_20070823_S10D</name>
    <dbReference type="NCBI Taxonomy" id="2486236"/>
    <lineage>
        <taxon>Bacteria</taxon>
        <taxon>Bacillati</taxon>
        <taxon>Cyanobacteriota</taxon>
        <taxon>Cyanophyceae</taxon>
        <taxon>Oscillatoriophycideae</taxon>
        <taxon>Chroococcales</taxon>
        <taxon>Microcystaceae</taxon>
        <taxon>Microcystis</taxon>
    </lineage>
</organism>
<protein>
    <submittedName>
        <fullName evidence="1">Uncharacterized protein</fullName>
    </submittedName>
</protein>
<evidence type="ECO:0000313" key="1">
    <source>
        <dbReference type="EMBL" id="TRV06481.1"/>
    </source>
</evidence>
<proteinExistence type="predicted"/>
<accession>A0A552KER5</accession>
<gene>
    <name evidence="1" type="ORF">EWV45_22055</name>
</gene>
<comment type="caution">
    <text evidence="1">The sequence shown here is derived from an EMBL/GenBank/DDBJ whole genome shotgun (WGS) entry which is preliminary data.</text>
</comment>
<reference evidence="1 2" key="1">
    <citation type="submission" date="2019-01" db="EMBL/GenBank/DDBJ databases">
        <title>Coherence of Microcystis species and biogeography revealed through population genomics.</title>
        <authorList>
            <person name="Perez-Carrascal O.M."/>
            <person name="Terrat Y."/>
            <person name="Giani A."/>
            <person name="Fortin N."/>
            <person name="Tromas N."/>
            <person name="Shapiro B.J."/>
        </authorList>
    </citation>
    <scope>NUCLEOTIDE SEQUENCE [LARGE SCALE GENOMIC DNA]</scope>
    <source>
        <strain evidence="1">Mf_QC_C_20070823_S10D</strain>
    </source>
</reference>
<dbReference type="InterPro" id="IPR053860">
    <property type="entry name" value="DUF6932"/>
</dbReference>
<dbReference type="AlphaFoldDB" id="A0A552KER5"/>
<dbReference type="Proteomes" id="UP000315868">
    <property type="component" value="Unassembled WGS sequence"/>
</dbReference>